<dbReference type="EMBL" id="JAGFNK010000003">
    <property type="protein sequence ID" value="KAI9513102.1"/>
    <property type="molecule type" value="Genomic_DNA"/>
</dbReference>
<dbReference type="Proteomes" id="UP001207468">
    <property type="component" value="Unassembled WGS sequence"/>
</dbReference>
<protein>
    <submittedName>
        <fullName evidence="1">Uncharacterized protein</fullName>
    </submittedName>
</protein>
<gene>
    <name evidence="1" type="ORF">F5148DRAFT_1158736</name>
</gene>
<reference evidence="1" key="1">
    <citation type="submission" date="2021-03" db="EMBL/GenBank/DDBJ databases">
        <title>Evolutionary priming and transition to the ectomycorrhizal habit in an iconic lineage of mushroom-forming fungi: is preadaptation a requirement?</title>
        <authorList>
            <consortium name="DOE Joint Genome Institute"/>
            <person name="Looney B.P."/>
            <person name="Miyauchi S."/>
            <person name="Morin E."/>
            <person name="Drula E."/>
            <person name="Courty P.E."/>
            <person name="Chicoki N."/>
            <person name="Fauchery L."/>
            <person name="Kohler A."/>
            <person name="Kuo A."/>
            <person name="LaButti K."/>
            <person name="Pangilinan J."/>
            <person name="Lipzen A."/>
            <person name="Riley R."/>
            <person name="Andreopoulos W."/>
            <person name="He G."/>
            <person name="Johnson J."/>
            <person name="Barry K.W."/>
            <person name="Grigoriev I.V."/>
            <person name="Nagy L."/>
            <person name="Hibbett D."/>
            <person name="Henrissat B."/>
            <person name="Matheny P.B."/>
            <person name="Labbe J."/>
            <person name="Martin A.F."/>
        </authorList>
    </citation>
    <scope>NUCLEOTIDE SEQUENCE</scope>
    <source>
        <strain evidence="1">BPL698</strain>
    </source>
</reference>
<keyword evidence="2" id="KW-1185">Reference proteome</keyword>
<name>A0ACC0UPS6_9AGAM</name>
<comment type="caution">
    <text evidence="1">The sequence shown here is derived from an EMBL/GenBank/DDBJ whole genome shotgun (WGS) entry which is preliminary data.</text>
</comment>
<evidence type="ECO:0000313" key="1">
    <source>
        <dbReference type="EMBL" id="KAI9513102.1"/>
    </source>
</evidence>
<sequence length="192" mass="18767">MLPALSAILFFPLVSALTFTTPSNVTSGGSTTISWTPDAGDPQVFSLELLNTVFHNSFAIANNVQTATGQITVNLPIVPTGVRQFVAPLHDINAVVGTSGAFPIAPTATTSSVASSTTSSPASAASPAISTAAITSTSSSGSTSSGSSSGSSPSATPSSFNGNGASGRYVDSGHVGSMVAAVVGIVAGGIFV</sequence>
<organism evidence="1 2">
    <name type="scientific">Russula earlei</name>
    <dbReference type="NCBI Taxonomy" id="71964"/>
    <lineage>
        <taxon>Eukaryota</taxon>
        <taxon>Fungi</taxon>
        <taxon>Dikarya</taxon>
        <taxon>Basidiomycota</taxon>
        <taxon>Agaricomycotina</taxon>
        <taxon>Agaricomycetes</taxon>
        <taxon>Russulales</taxon>
        <taxon>Russulaceae</taxon>
        <taxon>Russula</taxon>
    </lineage>
</organism>
<accession>A0ACC0UPS6</accession>
<proteinExistence type="predicted"/>
<evidence type="ECO:0000313" key="2">
    <source>
        <dbReference type="Proteomes" id="UP001207468"/>
    </source>
</evidence>